<feature type="transmembrane region" description="Helical" evidence="1">
    <location>
        <begin position="247"/>
        <end position="266"/>
    </location>
</feature>
<keyword evidence="1" id="KW-0812">Transmembrane</keyword>
<organism evidence="2 3">
    <name type="scientific">Paractinoplanes lichenicola</name>
    <dbReference type="NCBI Taxonomy" id="2802976"/>
    <lineage>
        <taxon>Bacteria</taxon>
        <taxon>Bacillati</taxon>
        <taxon>Actinomycetota</taxon>
        <taxon>Actinomycetes</taxon>
        <taxon>Micromonosporales</taxon>
        <taxon>Micromonosporaceae</taxon>
        <taxon>Paractinoplanes</taxon>
    </lineage>
</organism>
<feature type="transmembrane region" description="Helical" evidence="1">
    <location>
        <begin position="287"/>
        <end position="306"/>
    </location>
</feature>
<feature type="transmembrane region" description="Helical" evidence="1">
    <location>
        <begin position="318"/>
        <end position="336"/>
    </location>
</feature>
<dbReference type="EMBL" id="JAENHO010000007">
    <property type="protein sequence ID" value="MBL7257973.1"/>
    <property type="molecule type" value="Genomic_DNA"/>
</dbReference>
<dbReference type="RefSeq" id="WP_202994572.1">
    <property type="nucleotide sequence ID" value="NZ_JAENHO010000007.1"/>
</dbReference>
<keyword evidence="1" id="KW-0472">Membrane</keyword>
<keyword evidence="1" id="KW-1133">Transmembrane helix</keyword>
<name>A0ABS1VU31_9ACTN</name>
<protein>
    <submittedName>
        <fullName evidence="2">Uncharacterized protein</fullName>
    </submittedName>
</protein>
<reference evidence="2 3" key="1">
    <citation type="submission" date="2021-01" db="EMBL/GenBank/DDBJ databases">
        <title>Actinoplanes sp. nov. LDG1-01 isolated from lichen.</title>
        <authorList>
            <person name="Saeng-In P."/>
            <person name="Phongsopitanun W."/>
            <person name="Kanchanasin P."/>
            <person name="Yuki M."/>
            <person name="Kudo T."/>
            <person name="Ohkuma M."/>
            <person name="Tanasupawat S."/>
        </authorList>
    </citation>
    <scope>NUCLEOTIDE SEQUENCE [LARGE SCALE GENOMIC DNA]</scope>
    <source>
        <strain evidence="2 3">LDG1-01</strain>
    </source>
</reference>
<proteinExistence type="predicted"/>
<keyword evidence="3" id="KW-1185">Reference proteome</keyword>
<accession>A0ABS1VU31</accession>
<gene>
    <name evidence="2" type="ORF">JKJ07_27075</name>
</gene>
<dbReference type="Proteomes" id="UP000598996">
    <property type="component" value="Unassembled WGS sequence"/>
</dbReference>
<evidence type="ECO:0000313" key="3">
    <source>
        <dbReference type="Proteomes" id="UP000598996"/>
    </source>
</evidence>
<evidence type="ECO:0000256" key="1">
    <source>
        <dbReference type="SAM" id="Phobius"/>
    </source>
</evidence>
<evidence type="ECO:0000313" key="2">
    <source>
        <dbReference type="EMBL" id="MBL7257973.1"/>
    </source>
</evidence>
<sequence length="364" mass="38949">MTDEPSTEKTPRHKLWAQDAMAEIALFKARLHLVAARSTAAAGALPAHPSAEREATVQSVERLLKCARDAACGISPRYHAVTSWWSGSCIEAAFRNLHNAEAVLVLLYDQDQLRAEVPEAVRRANESIPAGSPTHVLALDLARARKNGTRIDAADLSKVIEAGHAAADRQRARLRTFRNVLITGMAVTSLLLLAIVVMAAVRPDLAPLCFVQDPPPAAPLPNIACPVRALRNENLSLLHTASTRWDFGVVAALGLLGGALSSALFIRDLYANATPYNVTVPLALLKLPAGALTGLAGIILLAGEFVPGFSAIDKPIQILAYALVFGFAQQLFTHYLDQRAQRLVNAVPTKARGTTAADPAPENR</sequence>
<feature type="transmembrane region" description="Helical" evidence="1">
    <location>
        <begin position="179"/>
        <end position="201"/>
    </location>
</feature>
<comment type="caution">
    <text evidence="2">The sequence shown here is derived from an EMBL/GenBank/DDBJ whole genome shotgun (WGS) entry which is preliminary data.</text>
</comment>